<protein>
    <submittedName>
        <fullName evidence="2">Uncharacterized protein</fullName>
    </submittedName>
</protein>
<gene>
    <name evidence="2" type="ORF">METSCH_E03200</name>
</gene>
<reference evidence="3" key="1">
    <citation type="submission" date="2019-03" db="EMBL/GenBank/DDBJ databases">
        <title>Snf2 controls pulcherriminic acid biosynthesis and connects pigmentation and antifungal activity of the yeast Metschnikowia pulcherrima.</title>
        <authorList>
            <person name="Gore-Lloyd D."/>
            <person name="Sumann I."/>
            <person name="Brachmann A.O."/>
            <person name="Schneeberger K."/>
            <person name="Ortiz-Merino R.A."/>
            <person name="Moreno-Beltran M."/>
            <person name="Schlaefli M."/>
            <person name="Kirner P."/>
            <person name="Santos Kron A."/>
            <person name="Wolfe K.H."/>
            <person name="Piel J."/>
            <person name="Ahrens C.H."/>
            <person name="Henk D."/>
            <person name="Freimoser F.M."/>
        </authorList>
    </citation>
    <scope>NUCLEOTIDE SEQUENCE [LARGE SCALE GENOMIC DNA]</scope>
    <source>
        <strain evidence="3">APC 1.2</strain>
    </source>
</reference>
<dbReference type="EMBL" id="CP034460">
    <property type="protein sequence ID" value="QBM90081.1"/>
    <property type="molecule type" value="Genomic_DNA"/>
</dbReference>
<feature type="signal peptide" evidence="1">
    <location>
        <begin position="1"/>
        <end position="21"/>
    </location>
</feature>
<accession>A0A4P6XVH9</accession>
<keyword evidence="3" id="KW-1185">Reference proteome</keyword>
<name>A0A4P6XVH9_9ASCO</name>
<feature type="chain" id="PRO_5020290879" evidence="1">
    <location>
        <begin position="22"/>
        <end position="243"/>
    </location>
</feature>
<dbReference type="AlphaFoldDB" id="A0A4P6XVH9"/>
<evidence type="ECO:0000313" key="3">
    <source>
        <dbReference type="Proteomes" id="UP000292447"/>
    </source>
</evidence>
<evidence type="ECO:0000256" key="1">
    <source>
        <dbReference type="SAM" id="SignalP"/>
    </source>
</evidence>
<keyword evidence="1" id="KW-0732">Signal</keyword>
<dbReference type="Proteomes" id="UP000292447">
    <property type="component" value="Chromosome V"/>
</dbReference>
<sequence length="243" mass="28116">MRIFYHFNLLVLVAATTKTVAANTSGEAKQLPGASMSRDYFFNALKESNPYPKQNENKVTRKVDMITRIETELELFAANMNLFLVGNLFNIIDFENRIGVLRRIMYDIDFRLEKVTKNKVYTQWLLKRFARQFFAMVEGAERMKRYLRTGETGDKLVHDLIEITVLANSLDNAFSTLPRDAQEFENRAMHLQCRYLAKVEEFRKVAGEKLHSELIAGYVTRAKRALRGLKDSLNDSSKWGICP</sequence>
<organism evidence="2 3">
    <name type="scientific">Metschnikowia aff. pulcherrima</name>
    <dbReference type="NCBI Taxonomy" id="2163413"/>
    <lineage>
        <taxon>Eukaryota</taxon>
        <taxon>Fungi</taxon>
        <taxon>Dikarya</taxon>
        <taxon>Ascomycota</taxon>
        <taxon>Saccharomycotina</taxon>
        <taxon>Pichiomycetes</taxon>
        <taxon>Metschnikowiaceae</taxon>
        <taxon>Metschnikowia</taxon>
    </lineage>
</organism>
<proteinExistence type="predicted"/>
<evidence type="ECO:0000313" key="2">
    <source>
        <dbReference type="EMBL" id="QBM90081.1"/>
    </source>
</evidence>